<dbReference type="Gene3D" id="3.40.50.2300">
    <property type="match status" value="1"/>
</dbReference>
<evidence type="ECO:0000259" key="2">
    <source>
        <dbReference type="PROSITE" id="PS50110"/>
    </source>
</evidence>
<keyword evidence="5" id="KW-1185">Reference proteome</keyword>
<evidence type="ECO:0000259" key="3">
    <source>
        <dbReference type="PROSITE" id="PS50930"/>
    </source>
</evidence>
<protein>
    <submittedName>
        <fullName evidence="4">Response regulator transcription factor</fullName>
    </submittedName>
</protein>
<name>A0A5S3PTK4_9FLAO</name>
<proteinExistence type="predicted"/>
<dbReference type="InterPro" id="IPR007492">
    <property type="entry name" value="LytTR_DNA-bd_dom"/>
</dbReference>
<dbReference type="OrthoDB" id="2168082at2"/>
<dbReference type="GO" id="GO:0000156">
    <property type="term" value="F:phosphorelay response regulator activity"/>
    <property type="evidence" value="ECO:0007669"/>
    <property type="project" value="InterPro"/>
</dbReference>
<dbReference type="EMBL" id="VATY01000001">
    <property type="protein sequence ID" value="TMM58315.1"/>
    <property type="molecule type" value="Genomic_DNA"/>
</dbReference>
<dbReference type="Pfam" id="PF04397">
    <property type="entry name" value="LytTR"/>
    <property type="match status" value="1"/>
</dbReference>
<evidence type="ECO:0000313" key="4">
    <source>
        <dbReference type="EMBL" id="TMM58315.1"/>
    </source>
</evidence>
<dbReference type="InterPro" id="IPR011006">
    <property type="entry name" value="CheY-like_superfamily"/>
</dbReference>
<dbReference type="PROSITE" id="PS50110">
    <property type="entry name" value="RESPONSE_REGULATORY"/>
    <property type="match status" value="1"/>
</dbReference>
<feature type="modified residue" description="4-aspartylphosphate" evidence="1">
    <location>
        <position position="55"/>
    </location>
</feature>
<sequence>MTTKCIIVDDEPLGIEVIENYLIQLDGYEIKARCKNAIEAFSILEKHEIDLMFLDIQMPKLTGIEFLKSLKHPPQVILTTAYIDYAVESYELDILDYLVKPISFERFLKSITKYAKQNSGSQQTISATTTIKNVQDYIYVRADKKKYKILFANILYIESVKDYVKIHLINKRLMVKTTLIDFEQQLPSESFLRIHRSYVVNLNHITAHTLKDVEIGEIEIPIGVSYKQSVFEKLR</sequence>
<dbReference type="GO" id="GO:0003677">
    <property type="term" value="F:DNA binding"/>
    <property type="evidence" value="ECO:0007669"/>
    <property type="project" value="InterPro"/>
</dbReference>
<dbReference type="Proteomes" id="UP000310314">
    <property type="component" value="Unassembled WGS sequence"/>
</dbReference>
<keyword evidence="1" id="KW-0597">Phosphoprotein</keyword>
<dbReference type="PROSITE" id="PS50930">
    <property type="entry name" value="HTH_LYTTR"/>
    <property type="match status" value="1"/>
</dbReference>
<dbReference type="Gene3D" id="2.40.50.1020">
    <property type="entry name" value="LytTr DNA-binding domain"/>
    <property type="match status" value="1"/>
</dbReference>
<dbReference type="PANTHER" id="PTHR37299">
    <property type="entry name" value="TRANSCRIPTIONAL REGULATOR-RELATED"/>
    <property type="match status" value="1"/>
</dbReference>
<comment type="caution">
    <text evidence="4">The sequence shown here is derived from an EMBL/GenBank/DDBJ whole genome shotgun (WGS) entry which is preliminary data.</text>
</comment>
<dbReference type="SMART" id="SM00850">
    <property type="entry name" value="LytTR"/>
    <property type="match status" value="1"/>
</dbReference>
<evidence type="ECO:0000313" key="5">
    <source>
        <dbReference type="Proteomes" id="UP000310314"/>
    </source>
</evidence>
<dbReference type="AlphaFoldDB" id="A0A5S3PTK4"/>
<dbReference type="Pfam" id="PF00072">
    <property type="entry name" value="Response_reg"/>
    <property type="match status" value="1"/>
</dbReference>
<dbReference type="SMART" id="SM00448">
    <property type="entry name" value="REC"/>
    <property type="match status" value="1"/>
</dbReference>
<dbReference type="SUPFAM" id="SSF52172">
    <property type="entry name" value="CheY-like"/>
    <property type="match status" value="1"/>
</dbReference>
<feature type="domain" description="HTH LytTR-type" evidence="3">
    <location>
        <begin position="138"/>
        <end position="205"/>
    </location>
</feature>
<gene>
    <name evidence="4" type="ORF">FEE95_02480</name>
</gene>
<feature type="domain" description="Response regulatory" evidence="2">
    <location>
        <begin position="4"/>
        <end position="115"/>
    </location>
</feature>
<reference evidence="4 5" key="1">
    <citation type="submission" date="2019-05" db="EMBL/GenBank/DDBJ databases">
        <authorList>
            <person name="Zhang J.-Y."/>
            <person name="Feg X."/>
            <person name="Du Z.-J."/>
        </authorList>
    </citation>
    <scope>NUCLEOTIDE SEQUENCE [LARGE SCALE GENOMIC DNA]</scope>
    <source>
        <strain evidence="4 5">RZ26</strain>
    </source>
</reference>
<evidence type="ECO:0000256" key="1">
    <source>
        <dbReference type="PROSITE-ProRule" id="PRU00169"/>
    </source>
</evidence>
<dbReference type="InterPro" id="IPR046947">
    <property type="entry name" value="LytR-like"/>
</dbReference>
<accession>A0A5S3PTK4</accession>
<dbReference type="RefSeq" id="WP_138656248.1">
    <property type="nucleotide sequence ID" value="NZ_VATY01000001.1"/>
</dbReference>
<dbReference type="InterPro" id="IPR001789">
    <property type="entry name" value="Sig_transdc_resp-reg_receiver"/>
</dbReference>
<organism evidence="4 5">
    <name type="scientific">Maribacter algarum</name>
    <name type="common">ex Zhang et al. 2020</name>
    <dbReference type="NCBI Taxonomy" id="2578118"/>
    <lineage>
        <taxon>Bacteria</taxon>
        <taxon>Pseudomonadati</taxon>
        <taxon>Bacteroidota</taxon>
        <taxon>Flavobacteriia</taxon>
        <taxon>Flavobacteriales</taxon>
        <taxon>Flavobacteriaceae</taxon>
        <taxon>Maribacter</taxon>
    </lineage>
</organism>
<dbReference type="PANTHER" id="PTHR37299:SF1">
    <property type="entry name" value="STAGE 0 SPORULATION PROTEIN A HOMOLOG"/>
    <property type="match status" value="1"/>
</dbReference>